<dbReference type="Pfam" id="PF03466">
    <property type="entry name" value="LysR_substrate"/>
    <property type="match status" value="1"/>
</dbReference>
<dbReference type="STRING" id="1641165.XM38_07895"/>
<dbReference type="FunFam" id="1.10.10.10:FF:000001">
    <property type="entry name" value="LysR family transcriptional regulator"/>
    <property type="match status" value="1"/>
</dbReference>
<dbReference type="KEGG" id="hhg:XM38_014630"/>
<dbReference type="InterPro" id="IPR000847">
    <property type="entry name" value="LysR_HTH_N"/>
</dbReference>
<dbReference type="PRINTS" id="PR00039">
    <property type="entry name" value="HTHLYSR"/>
</dbReference>
<keyword evidence="8" id="KW-1185">Reference proteome</keyword>
<organism evidence="7 8">
    <name type="scientific">Halomicronema hongdechloris C2206</name>
    <dbReference type="NCBI Taxonomy" id="1641165"/>
    <lineage>
        <taxon>Bacteria</taxon>
        <taxon>Bacillati</taxon>
        <taxon>Cyanobacteriota</taxon>
        <taxon>Cyanophyceae</taxon>
        <taxon>Nodosilineales</taxon>
        <taxon>Nodosilineaceae</taxon>
        <taxon>Halomicronema</taxon>
    </lineage>
</organism>
<dbReference type="GO" id="GO:0003700">
    <property type="term" value="F:DNA-binding transcription factor activity"/>
    <property type="evidence" value="ECO:0007669"/>
    <property type="project" value="InterPro"/>
</dbReference>
<proteinExistence type="inferred from homology"/>
<dbReference type="InterPro" id="IPR050950">
    <property type="entry name" value="HTH-type_LysR_regulators"/>
</dbReference>
<evidence type="ECO:0000256" key="1">
    <source>
        <dbReference type="ARBA" id="ARBA00009437"/>
    </source>
</evidence>
<dbReference type="RefSeq" id="WP_080807384.1">
    <property type="nucleotide sequence ID" value="NZ_CP021983.2"/>
</dbReference>
<dbReference type="EMBL" id="CP021983">
    <property type="protein sequence ID" value="ASC70524.1"/>
    <property type="molecule type" value="Genomic_DNA"/>
</dbReference>
<dbReference type="Pfam" id="PF00126">
    <property type="entry name" value="HTH_1"/>
    <property type="match status" value="1"/>
</dbReference>
<evidence type="ECO:0000256" key="2">
    <source>
        <dbReference type="ARBA" id="ARBA00023015"/>
    </source>
</evidence>
<evidence type="ECO:0000259" key="6">
    <source>
        <dbReference type="PROSITE" id="PS50931"/>
    </source>
</evidence>
<comment type="similarity">
    <text evidence="1">Belongs to the LysR transcriptional regulatory family.</text>
</comment>
<keyword evidence="2" id="KW-0805">Transcription regulation</keyword>
<dbReference type="PANTHER" id="PTHR30419">
    <property type="entry name" value="HTH-TYPE TRANSCRIPTIONAL REGULATOR YBHD"/>
    <property type="match status" value="1"/>
</dbReference>
<keyword evidence="4" id="KW-0804">Transcription</keyword>
<accession>A0A1Z3HJM3</accession>
<evidence type="ECO:0000256" key="3">
    <source>
        <dbReference type="ARBA" id="ARBA00023125"/>
    </source>
</evidence>
<dbReference type="GO" id="GO:0003677">
    <property type="term" value="F:DNA binding"/>
    <property type="evidence" value="ECO:0007669"/>
    <property type="project" value="UniProtKB-KW"/>
</dbReference>
<dbReference type="InterPro" id="IPR036390">
    <property type="entry name" value="WH_DNA-bd_sf"/>
</dbReference>
<reference evidence="7 8" key="1">
    <citation type="journal article" date="2016" name="Biochim. Biophys. Acta">
        <title>Characterization of red-shifted phycobilisomes isolated from the chlorophyll f-containing cyanobacterium Halomicronema hongdechloris.</title>
        <authorList>
            <person name="Li Y."/>
            <person name="Lin Y."/>
            <person name="Garvey C.J."/>
            <person name="Birch D."/>
            <person name="Corkery R.W."/>
            <person name="Loughlin P.C."/>
            <person name="Scheer H."/>
            <person name="Willows R.D."/>
            <person name="Chen M."/>
        </authorList>
    </citation>
    <scope>NUCLEOTIDE SEQUENCE [LARGE SCALE GENOMIC DNA]</scope>
    <source>
        <strain evidence="7 8">C2206</strain>
    </source>
</reference>
<dbReference type="PROSITE" id="PS50931">
    <property type="entry name" value="HTH_LYSR"/>
    <property type="match status" value="1"/>
</dbReference>
<sequence>MNPERLKYFITVAETGSFTKAAECLFITQPSLSVGIKKLEEEFGVRLFERGKKRVLLTQAGKLFLNKAKTIIREYESARQEIKKECESYNLLRIGIFDTISVTYLTELISEFIKFNPGVKIEQLNDSSVPKLKSLLDKGEIDLIICVLQDNEIKSSSSTLFQEEYLLAVAKDHPLAERKSVSLEVLNNYSYIDRSECEIRNQLQELFASKNICPKIIYQSPSDEWTKALVAAGIGLAIMPCQKQVGSIIKYLHLSDLHLSRKVGLVWRSEQRSEIVSRFQSFLASRSPAISF</sequence>
<dbReference type="GO" id="GO:0005829">
    <property type="term" value="C:cytosol"/>
    <property type="evidence" value="ECO:0007669"/>
    <property type="project" value="TreeGrafter"/>
</dbReference>
<evidence type="ECO:0000313" key="7">
    <source>
        <dbReference type="EMBL" id="ASC70524.1"/>
    </source>
</evidence>
<dbReference type="OrthoDB" id="9803735at2"/>
<dbReference type="Proteomes" id="UP000191901">
    <property type="component" value="Chromosome"/>
</dbReference>
<keyword evidence="3" id="KW-0238">DNA-binding</keyword>
<dbReference type="Gene3D" id="1.10.10.10">
    <property type="entry name" value="Winged helix-like DNA-binding domain superfamily/Winged helix DNA-binding domain"/>
    <property type="match status" value="1"/>
</dbReference>
<evidence type="ECO:0000256" key="4">
    <source>
        <dbReference type="ARBA" id="ARBA00023163"/>
    </source>
</evidence>
<protein>
    <submittedName>
        <fullName evidence="7">LysR family transcriptional regulator</fullName>
    </submittedName>
</protein>
<name>A0A1Z3HJM3_9CYAN</name>
<dbReference type="PANTHER" id="PTHR30419:SF8">
    <property type="entry name" value="NITROGEN ASSIMILATION TRANSCRIPTIONAL ACTIVATOR-RELATED"/>
    <property type="match status" value="1"/>
</dbReference>
<feature type="coiled-coil region" evidence="5">
    <location>
        <begin position="65"/>
        <end position="92"/>
    </location>
</feature>
<dbReference type="InterPro" id="IPR005119">
    <property type="entry name" value="LysR_subst-bd"/>
</dbReference>
<dbReference type="SUPFAM" id="SSF46785">
    <property type="entry name" value="Winged helix' DNA-binding domain"/>
    <property type="match status" value="1"/>
</dbReference>
<feature type="domain" description="HTH lysR-type" evidence="6">
    <location>
        <begin position="1"/>
        <end position="58"/>
    </location>
</feature>
<dbReference type="InterPro" id="IPR036388">
    <property type="entry name" value="WH-like_DNA-bd_sf"/>
</dbReference>
<evidence type="ECO:0000256" key="5">
    <source>
        <dbReference type="SAM" id="Coils"/>
    </source>
</evidence>
<keyword evidence="5" id="KW-0175">Coiled coil</keyword>
<dbReference type="Gene3D" id="3.40.190.290">
    <property type="match status" value="1"/>
</dbReference>
<dbReference type="SUPFAM" id="SSF53850">
    <property type="entry name" value="Periplasmic binding protein-like II"/>
    <property type="match status" value="1"/>
</dbReference>
<dbReference type="CDD" id="cd05466">
    <property type="entry name" value="PBP2_LTTR_substrate"/>
    <property type="match status" value="1"/>
</dbReference>
<evidence type="ECO:0000313" key="8">
    <source>
        <dbReference type="Proteomes" id="UP000191901"/>
    </source>
</evidence>
<gene>
    <name evidence="7" type="ORF">XM38_014630</name>
</gene>
<dbReference type="AlphaFoldDB" id="A0A1Z3HJM3"/>